<dbReference type="PANTHER" id="PTHR31579:SF84">
    <property type="entry name" value="F21O3.6 PROTEIN"/>
    <property type="match status" value="1"/>
</dbReference>
<dbReference type="Proteomes" id="UP000607653">
    <property type="component" value="Unassembled WGS sequence"/>
</dbReference>
<dbReference type="InterPro" id="IPR006502">
    <property type="entry name" value="PDDEXK-like"/>
</dbReference>
<comment type="caution">
    <text evidence="1">The sequence shown here is derived from an EMBL/GenBank/DDBJ whole genome shotgun (WGS) entry which is preliminary data.</text>
</comment>
<dbReference type="Pfam" id="PF04720">
    <property type="entry name" value="PDDEXK_6"/>
    <property type="match status" value="1"/>
</dbReference>
<accession>A0A822XIV5</accession>
<evidence type="ECO:0000313" key="1">
    <source>
        <dbReference type="EMBL" id="DAD18705.1"/>
    </source>
</evidence>
<name>A0A822XIV5_NELNU</name>
<keyword evidence="2" id="KW-1185">Reference proteome</keyword>
<proteinExistence type="predicted"/>
<organism evidence="1 2">
    <name type="scientific">Nelumbo nucifera</name>
    <name type="common">Sacred lotus</name>
    <dbReference type="NCBI Taxonomy" id="4432"/>
    <lineage>
        <taxon>Eukaryota</taxon>
        <taxon>Viridiplantae</taxon>
        <taxon>Streptophyta</taxon>
        <taxon>Embryophyta</taxon>
        <taxon>Tracheophyta</taxon>
        <taxon>Spermatophyta</taxon>
        <taxon>Magnoliopsida</taxon>
        <taxon>Proteales</taxon>
        <taxon>Nelumbonaceae</taxon>
        <taxon>Nelumbo</taxon>
    </lineage>
</organism>
<reference evidence="1 2" key="1">
    <citation type="journal article" date="2020" name="Mol. Biol. Evol.">
        <title>Distinct Expression and Methylation Patterns for Genes with Different Fates following a Single Whole-Genome Duplication in Flowering Plants.</title>
        <authorList>
            <person name="Shi T."/>
            <person name="Rahmani R.S."/>
            <person name="Gugger P.F."/>
            <person name="Wang M."/>
            <person name="Li H."/>
            <person name="Zhang Y."/>
            <person name="Li Z."/>
            <person name="Wang Q."/>
            <person name="Van de Peer Y."/>
            <person name="Marchal K."/>
            <person name="Chen J."/>
        </authorList>
    </citation>
    <scope>NUCLEOTIDE SEQUENCE [LARGE SCALE GENOMIC DNA]</scope>
    <source>
        <tissue evidence="1">Leaf</tissue>
    </source>
</reference>
<dbReference type="AlphaFoldDB" id="A0A822XIV5"/>
<dbReference type="PANTHER" id="PTHR31579">
    <property type="entry name" value="OS03G0796600 PROTEIN"/>
    <property type="match status" value="1"/>
</dbReference>
<sequence>MVYLRDSDYNAGIYKTKWDSSCRVTAGSYEFIDVVRSEGVAHQQQQRYFVDVDFAGKFSLSSSFLQTKSPPPGCNFQRQRSSFLEPSYHSLIGSHMNHPTSSSAI</sequence>
<evidence type="ECO:0000313" key="2">
    <source>
        <dbReference type="Proteomes" id="UP000607653"/>
    </source>
</evidence>
<dbReference type="EMBL" id="DUZY01000001">
    <property type="protein sequence ID" value="DAD18705.1"/>
    <property type="molecule type" value="Genomic_DNA"/>
</dbReference>
<gene>
    <name evidence="1" type="ORF">HUJ06_020168</name>
</gene>
<protein>
    <submittedName>
        <fullName evidence="1">Uncharacterized protein</fullName>
    </submittedName>
</protein>